<evidence type="ECO:0000313" key="2">
    <source>
        <dbReference type="EMBL" id="SJM59698.1"/>
    </source>
</evidence>
<dbReference type="Pfam" id="PF11716">
    <property type="entry name" value="MDMPI_N"/>
    <property type="match status" value="1"/>
</dbReference>
<sequence>MDLESNPQRAAELCCAAQTRLRTRVAHLTEEQVRAPSRLPGWSVGHVLTHLARNADAHARRLSGALRGEDLPKYANGPEQRGNEIEAGAGRAAAEIIADVENSQSQLEEVFMLNAAAGWPHGDFLGGGHYGVSGCPAHRLREVEMHHVDLGLGYTPADWPHEYVEWDLPILLATVAERLGSSGDRRRVMAWLAGRGPLDPTATLAPW</sequence>
<dbReference type="Proteomes" id="UP000195913">
    <property type="component" value="Unassembled WGS sequence"/>
</dbReference>
<dbReference type="EC" id="5.2.1.4" evidence="2"/>
<dbReference type="AlphaFoldDB" id="A0A1R4FUV4"/>
<reference evidence="2 3" key="1">
    <citation type="submission" date="2017-02" db="EMBL/GenBank/DDBJ databases">
        <authorList>
            <person name="Peterson S.W."/>
        </authorList>
    </citation>
    <scope>NUCLEOTIDE SEQUENCE [LARGE SCALE GENOMIC DNA]</scope>
    <source>
        <strain evidence="2 3">B Ar 00.02</strain>
    </source>
</reference>
<accession>A0A1R4FUV4</accession>
<dbReference type="InterPro" id="IPR024344">
    <property type="entry name" value="MDMPI_metal-binding"/>
</dbReference>
<keyword evidence="2" id="KW-0670">Pyruvate</keyword>
<organism evidence="2 3">
    <name type="scientific">Arthrobacter rhombi</name>
    <dbReference type="NCBI Taxonomy" id="71253"/>
    <lineage>
        <taxon>Bacteria</taxon>
        <taxon>Bacillati</taxon>
        <taxon>Actinomycetota</taxon>
        <taxon>Actinomycetes</taxon>
        <taxon>Micrococcales</taxon>
        <taxon>Micrococcaceae</taxon>
        <taxon>Arthrobacter</taxon>
    </lineage>
</organism>
<keyword evidence="2" id="KW-0413">Isomerase</keyword>
<name>A0A1R4FUV4_9MICC</name>
<proteinExistence type="predicted"/>
<protein>
    <submittedName>
        <fullName evidence="2">Maleylpyruvate isomerase, mycothiol-dependent</fullName>
        <ecNumber evidence="2">5.2.1.4</ecNumber>
    </submittedName>
</protein>
<feature type="domain" description="Mycothiol-dependent maleylpyruvate isomerase metal-binding" evidence="1">
    <location>
        <begin position="16"/>
        <end position="150"/>
    </location>
</feature>
<dbReference type="GO" id="GO:0046872">
    <property type="term" value="F:metal ion binding"/>
    <property type="evidence" value="ECO:0007669"/>
    <property type="project" value="InterPro"/>
</dbReference>
<dbReference type="RefSeq" id="WP_179204254.1">
    <property type="nucleotide sequence ID" value="NZ_FUHW01000023.1"/>
</dbReference>
<dbReference type="EMBL" id="FUHW01000023">
    <property type="protein sequence ID" value="SJM59698.1"/>
    <property type="molecule type" value="Genomic_DNA"/>
</dbReference>
<evidence type="ECO:0000259" key="1">
    <source>
        <dbReference type="Pfam" id="PF11716"/>
    </source>
</evidence>
<dbReference type="GO" id="GO:0050077">
    <property type="term" value="F:maleylpyruvate isomerase activity"/>
    <property type="evidence" value="ECO:0007669"/>
    <property type="project" value="UniProtKB-EC"/>
</dbReference>
<gene>
    <name evidence="2" type="ORF">FM101_05945</name>
</gene>
<dbReference type="InterPro" id="IPR034660">
    <property type="entry name" value="DinB/YfiT-like"/>
</dbReference>
<evidence type="ECO:0000313" key="3">
    <source>
        <dbReference type="Proteomes" id="UP000195913"/>
    </source>
</evidence>
<dbReference type="InterPro" id="IPR017517">
    <property type="entry name" value="Maleyloyr_isom"/>
</dbReference>
<dbReference type="Gene3D" id="1.20.120.450">
    <property type="entry name" value="dinb family like domain"/>
    <property type="match status" value="1"/>
</dbReference>
<dbReference type="SUPFAM" id="SSF109854">
    <property type="entry name" value="DinB/YfiT-like putative metalloenzymes"/>
    <property type="match status" value="1"/>
</dbReference>
<keyword evidence="3" id="KW-1185">Reference proteome</keyword>
<dbReference type="NCBIfam" id="TIGR03083">
    <property type="entry name" value="maleylpyruvate isomerase family mycothiol-dependent enzyme"/>
    <property type="match status" value="1"/>
</dbReference>